<dbReference type="OrthoDB" id="1929311at2759"/>
<accession>A0A0P1KWC0</accession>
<feature type="compositionally biased region" description="Acidic residues" evidence="1">
    <location>
        <begin position="22"/>
        <end position="31"/>
    </location>
</feature>
<feature type="compositionally biased region" description="Basic residues" evidence="1">
    <location>
        <begin position="60"/>
        <end position="72"/>
    </location>
</feature>
<dbReference type="Proteomes" id="UP000236544">
    <property type="component" value="Unassembled WGS sequence"/>
</dbReference>
<protein>
    <submittedName>
        <fullName evidence="2">LAQU0S17e00232g1_1</fullName>
    </submittedName>
</protein>
<dbReference type="PANTHER" id="PTHR24030:SF0">
    <property type="entry name" value="PROTEIN CMSS1"/>
    <property type="match status" value="1"/>
</dbReference>
<dbReference type="PANTHER" id="PTHR24030">
    <property type="entry name" value="PROTEIN CMSS1"/>
    <property type="match status" value="1"/>
</dbReference>
<name>A0A0P1KWC0_9SACH</name>
<dbReference type="EMBL" id="LN890555">
    <property type="protein sequence ID" value="CUS24497.1"/>
    <property type="molecule type" value="Genomic_DNA"/>
</dbReference>
<dbReference type="InterPro" id="IPR032704">
    <property type="entry name" value="Cms1"/>
</dbReference>
<evidence type="ECO:0000256" key="1">
    <source>
        <dbReference type="SAM" id="MobiDB-lite"/>
    </source>
</evidence>
<proteinExistence type="predicted"/>
<feature type="region of interest" description="Disordered" evidence="1">
    <location>
        <begin position="1"/>
        <end position="94"/>
    </location>
</feature>
<dbReference type="Pfam" id="PF14617">
    <property type="entry name" value="CMS1"/>
    <property type="match status" value="1"/>
</dbReference>
<evidence type="ECO:0000313" key="3">
    <source>
        <dbReference type="Proteomes" id="UP000236544"/>
    </source>
</evidence>
<dbReference type="GO" id="GO:0005634">
    <property type="term" value="C:nucleus"/>
    <property type="evidence" value="ECO:0007669"/>
    <property type="project" value="TreeGrafter"/>
</dbReference>
<keyword evidence="3" id="KW-1185">Reference proteome</keyword>
<reference evidence="3" key="1">
    <citation type="submission" date="2015-10" db="EMBL/GenBank/DDBJ databases">
        <authorList>
            <person name="Devillers H."/>
        </authorList>
    </citation>
    <scope>NUCLEOTIDE SEQUENCE [LARGE SCALE GENOMIC DNA]</scope>
</reference>
<feature type="compositionally biased region" description="Basic and acidic residues" evidence="1">
    <location>
        <begin position="73"/>
        <end position="94"/>
    </location>
</feature>
<feature type="compositionally biased region" description="Basic and acidic residues" evidence="1">
    <location>
        <begin position="39"/>
        <end position="59"/>
    </location>
</feature>
<sequence>MSLGDDLDDGLDYEVNSSGSEQYEEVAEEQSNDSTSDSENAKRPHSAGEEEEAAKEPQSKRQKKLAKSKVHQKKLEKLEADREQKKQLPKSSSERIAEHLATLIREKNPDLSALELEELYFKKTDFISTERYDKERNLPNILDFVNTFSKSPRAIVLSTSNLRVADVFRGLEGSKNAVKLFSKNKLKEDLARVDQLLKAPSSKDRHSKTKGKKKGDAMVKFFIATPGRMLKIVQETDAFFQGKDKLDIFVDASYLDPKTNTIFTSDDCTALLKVLKEFLGKKSSVKILLF</sequence>
<evidence type="ECO:0000313" key="2">
    <source>
        <dbReference type="EMBL" id="CUS24497.1"/>
    </source>
</evidence>
<dbReference type="AlphaFoldDB" id="A0A0P1KWC0"/>
<gene>
    <name evidence="2" type="ORF">LAQU0_S17e00232g</name>
</gene>
<organism evidence="2 3">
    <name type="scientific">Lachancea quebecensis</name>
    <dbReference type="NCBI Taxonomy" id="1654605"/>
    <lineage>
        <taxon>Eukaryota</taxon>
        <taxon>Fungi</taxon>
        <taxon>Dikarya</taxon>
        <taxon>Ascomycota</taxon>
        <taxon>Saccharomycotina</taxon>
        <taxon>Saccharomycetes</taxon>
        <taxon>Saccharomycetales</taxon>
        <taxon>Saccharomycetaceae</taxon>
        <taxon>Lachancea</taxon>
    </lineage>
</organism>
<feature type="compositionally biased region" description="Acidic residues" evidence="1">
    <location>
        <begin position="1"/>
        <end position="12"/>
    </location>
</feature>
<dbReference type="GO" id="GO:0030686">
    <property type="term" value="C:90S preribosome"/>
    <property type="evidence" value="ECO:0007669"/>
    <property type="project" value="TreeGrafter"/>
</dbReference>